<dbReference type="Proteomes" id="UP001500002">
    <property type="component" value="Unassembled WGS sequence"/>
</dbReference>
<comment type="caution">
    <text evidence="2">The sequence shown here is derived from an EMBL/GenBank/DDBJ whole genome shotgun (WGS) entry which is preliminary data.</text>
</comment>
<evidence type="ECO:0000313" key="3">
    <source>
        <dbReference type="Proteomes" id="UP001500002"/>
    </source>
</evidence>
<name>A0ABP4YF45_9MICO</name>
<proteinExistence type="predicted"/>
<protein>
    <submittedName>
        <fullName evidence="2">FAD/NAD(P)-binding oxidoreductase</fullName>
    </submittedName>
</protein>
<gene>
    <name evidence="2" type="ORF">GCM10009749_14380</name>
</gene>
<accession>A0ABP4YF45</accession>
<evidence type="ECO:0000259" key="1">
    <source>
        <dbReference type="Pfam" id="PF07992"/>
    </source>
</evidence>
<dbReference type="Gene3D" id="3.50.50.60">
    <property type="entry name" value="FAD/NAD(P)-binding domain"/>
    <property type="match status" value="2"/>
</dbReference>
<feature type="domain" description="FAD/NAD(P)-binding" evidence="1">
    <location>
        <begin position="4"/>
        <end position="136"/>
    </location>
</feature>
<feature type="domain" description="FAD/NAD(P)-binding" evidence="1">
    <location>
        <begin position="179"/>
        <end position="291"/>
    </location>
</feature>
<reference evidence="3" key="1">
    <citation type="journal article" date="2019" name="Int. J. Syst. Evol. Microbiol.">
        <title>The Global Catalogue of Microorganisms (GCM) 10K type strain sequencing project: providing services to taxonomists for standard genome sequencing and annotation.</title>
        <authorList>
            <consortium name="The Broad Institute Genomics Platform"/>
            <consortium name="The Broad Institute Genome Sequencing Center for Infectious Disease"/>
            <person name="Wu L."/>
            <person name="Ma J."/>
        </authorList>
    </citation>
    <scope>NUCLEOTIDE SEQUENCE [LARGE SCALE GENOMIC DNA]</scope>
    <source>
        <strain evidence="3">JCM 14322</strain>
    </source>
</reference>
<dbReference type="InterPro" id="IPR036188">
    <property type="entry name" value="FAD/NAD-bd_sf"/>
</dbReference>
<dbReference type="RefSeq" id="WP_344294913.1">
    <property type="nucleotide sequence ID" value="NZ_BAAANJ010000004.1"/>
</dbReference>
<dbReference type="EMBL" id="BAAANJ010000004">
    <property type="protein sequence ID" value="GAA1807200.1"/>
    <property type="molecule type" value="Genomic_DNA"/>
</dbReference>
<organism evidence="2 3">
    <name type="scientific">Agromyces neolithicus</name>
    <dbReference type="NCBI Taxonomy" id="269420"/>
    <lineage>
        <taxon>Bacteria</taxon>
        <taxon>Bacillati</taxon>
        <taxon>Actinomycetota</taxon>
        <taxon>Actinomycetes</taxon>
        <taxon>Micrococcales</taxon>
        <taxon>Microbacteriaceae</taxon>
        <taxon>Agromyces</taxon>
    </lineage>
</organism>
<evidence type="ECO:0000313" key="2">
    <source>
        <dbReference type="EMBL" id="GAA1807200.1"/>
    </source>
</evidence>
<dbReference type="InterPro" id="IPR052541">
    <property type="entry name" value="SQRD"/>
</dbReference>
<dbReference type="PANTHER" id="PTHR43755">
    <property type="match status" value="1"/>
</dbReference>
<dbReference type="InterPro" id="IPR023753">
    <property type="entry name" value="FAD/NAD-binding_dom"/>
</dbReference>
<dbReference type="PANTHER" id="PTHR43755:SF1">
    <property type="entry name" value="FAD-DEPENDENT PYRIDINE NUCLEOTIDE-DISULPHIDE OXIDOREDUCTASE"/>
    <property type="match status" value="1"/>
</dbReference>
<sequence length="389" mass="41516">MTTNVMILGAGFGGLELASILSERLAGEVDVTVVDQCDAFVFGFSKLEVLFGHQTAQQVRLPYSEIGLPGVEFRQERVLAIDPSARHVVTDVAAYDPDVIVIALGADYDLDATPGFVDGGFEYYTVAGAERLRDELAGFDGGRVLLAVLSIPFKCPPAPYEAMLLLHDRLVERGLRGACELHLVSPQPSPIPVSPQASAALERAMAERGIEYTKRRRVYGIDPAAKVAHYKDHDESYDLFIGIPVHKAPDVLVEAGLTGEEGWVAVDRRTLQTAHDGVYALGDCAETGIPKAGTFAESAAKLVADEIVSSTRGDPNGDTERSRGGTGLCYLELGRGEVGRVDVDFYADGGPMAPLRGPAVGYVAEKAEFGAVRRLAGSPARRSSSAQRA</sequence>
<dbReference type="SUPFAM" id="SSF51905">
    <property type="entry name" value="FAD/NAD(P)-binding domain"/>
    <property type="match status" value="2"/>
</dbReference>
<dbReference type="Pfam" id="PF07992">
    <property type="entry name" value="Pyr_redox_2"/>
    <property type="match status" value="2"/>
</dbReference>
<keyword evidence="3" id="KW-1185">Reference proteome</keyword>